<feature type="compositionally biased region" description="Basic and acidic residues" evidence="1">
    <location>
        <begin position="10"/>
        <end position="29"/>
    </location>
</feature>
<dbReference type="Pfam" id="PF00400">
    <property type="entry name" value="WD40"/>
    <property type="match status" value="1"/>
</dbReference>
<dbReference type="AlphaFoldDB" id="X6MU53"/>
<dbReference type="Proteomes" id="UP000023152">
    <property type="component" value="Unassembled WGS sequence"/>
</dbReference>
<proteinExistence type="predicted"/>
<name>X6MU53_RETFI</name>
<dbReference type="InterPro" id="IPR001680">
    <property type="entry name" value="WD40_rpt"/>
</dbReference>
<dbReference type="SMART" id="SM00320">
    <property type="entry name" value="WD40"/>
    <property type="match status" value="1"/>
</dbReference>
<dbReference type="SUPFAM" id="SSF50978">
    <property type="entry name" value="WD40 repeat-like"/>
    <property type="match status" value="1"/>
</dbReference>
<dbReference type="Gene3D" id="2.130.10.10">
    <property type="entry name" value="YVTN repeat-like/Quinoprotein amine dehydrogenase"/>
    <property type="match status" value="1"/>
</dbReference>
<dbReference type="EMBL" id="ASPP01016498">
    <property type="protein sequence ID" value="ETO17503.1"/>
    <property type="molecule type" value="Genomic_DNA"/>
</dbReference>
<gene>
    <name evidence="2" type="ORF">RFI_19819</name>
</gene>
<keyword evidence="3" id="KW-1185">Reference proteome</keyword>
<organism evidence="2 3">
    <name type="scientific">Reticulomyxa filosa</name>
    <dbReference type="NCBI Taxonomy" id="46433"/>
    <lineage>
        <taxon>Eukaryota</taxon>
        <taxon>Sar</taxon>
        <taxon>Rhizaria</taxon>
        <taxon>Retaria</taxon>
        <taxon>Foraminifera</taxon>
        <taxon>Monothalamids</taxon>
        <taxon>Reticulomyxidae</taxon>
        <taxon>Reticulomyxa</taxon>
    </lineage>
</organism>
<evidence type="ECO:0000313" key="3">
    <source>
        <dbReference type="Proteomes" id="UP000023152"/>
    </source>
</evidence>
<dbReference type="InterPro" id="IPR036322">
    <property type="entry name" value="WD40_repeat_dom_sf"/>
</dbReference>
<feature type="compositionally biased region" description="Low complexity" evidence="1">
    <location>
        <begin position="143"/>
        <end position="178"/>
    </location>
</feature>
<comment type="caution">
    <text evidence="2">The sequence shown here is derived from an EMBL/GenBank/DDBJ whole genome shotgun (WGS) entry which is preliminary data.</text>
</comment>
<feature type="non-terminal residue" evidence="2">
    <location>
        <position position="1"/>
    </location>
</feature>
<sequence length="295" mass="33231">DDDDDEDEEKEKTKSKEKRNEKEKEKETVENNTDFNAWPKDRNTTMDQKCVVQKFSLGRGDVHCVRFSPSGRHLAAGGDAGVYRIYERKENIENGRYTFEMIHERFIGHSVTQLAWVNDHTVVCADSHFDKKTGANDSHDVLATNNSNNNNNNNNNSNANTNRYSNTNTATSGSANATANVNTTTTTLNDVDNKANHGLRLHLSYWLQDDEVRKQLLRPCFESTEKAVNTVLEFVGYDFVDDILHTSLTDKISCLAAHPQFVAPFMDKSLPCKGLLVVGSWNGLLEGFVNKTNKH</sequence>
<feature type="region of interest" description="Disordered" evidence="1">
    <location>
        <begin position="136"/>
        <end position="178"/>
    </location>
</feature>
<accession>X6MU53</accession>
<dbReference type="InterPro" id="IPR015943">
    <property type="entry name" value="WD40/YVTN_repeat-like_dom_sf"/>
</dbReference>
<feature type="region of interest" description="Disordered" evidence="1">
    <location>
        <begin position="1"/>
        <end position="41"/>
    </location>
</feature>
<evidence type="ECO:0000313" key="2">
    <source>
        <dbReference type="EMBL" id="ETO17503.1"/>
    </source>
</evidence>
<protein>
    <submittedName>
        <fullName evidence="2">Uncharacterized protein</fullName>
    </submittedName>
</protein>
<evidence type="ECO:0000256" key="1">
    <source>
        <dbReference type="SAM" id="MobiDB-lite"/>
    </source>
</evidence>
<reference evidence="2 3" key="1">
    <citation type="journal article" date="2013" name="Curr. Biol.">
        <title>The Genome of the Foraminiferan Reticulomyxa filosa.</title>
        <authorList>
            <person name="Glockner G."/>
            <person name="Hulsmann N."/>
            <person name="Schleicher M."/>
            <person name="Noegel A.A."/>
            <person name="Eichinger L."/>
            <person name="Gallinger C."/>
            <person name="Pawlowski J."/>
            <person name="Sierra R."/>
            <person name="Euteneuer U."/>
            <person name="Pillet L."/>
            <person name="Moustafa A."/>
            <person name="Platzer M."/>
            <person name="Groth M."/>
            <person name="Szafranski K."/>
            <person name="Schliwa M."/>
        </authorList>
    </citation>
    <scope>NUCLEOTIDE SEQUENCE [LARGE SCALE GENOMIC DNA]</scope>
</reference>